<accession>A0ABX0T9L1</accession>
<sequence>MSTPSSLPARPRRRMLAAGVAVVLAAGALVALVPSGAASAASYPSWDDVQAAKQSQSDQAAKVSEIRGLIAQLQSQSAAKERAAAAAGTAYQDAQTDYDRKALEQRKLQSQADDAEKTAAASEAQAGQLAAQLGRASSDDVTTDLLTKPSASGDLLYELGAMSKLTEQADGIYSEASQDRGTAQALADKSKVAEDALGKLADAAQAKMRAAQSAADQAKAAVAAQAANQDRLEAQLALLTSKTKTTQAGYEKGVRIEKARQARLARERAAAAAAAAAALPPAATAGVPAASGAAPSGGAGGGAATASGWVRPAAGFQSSPYGLRVDPYTHVYTLHAGVDLAPACYSPIYAAAAGTVTFAGNGGGYGNEVILDNGGGISTAYGHVVDGGIMVAAGQHVEAGQQIAQVGSTGWSTGCHLHFETRVNGAAVDPVPFMAARGISV</sequence>
<dbReference type="PANTHER" id="PTHR21666">
    <property type="entry name" value="PEPTIDASE-RELATED"/>
    <property type="match status" value="1"/>
</dbReference>
<evidence type="ECO:0000313" key="3">
    <source>
        <dbReference type="EMBL" id="NII41684.1"/>
    </source>
</evidence>
<dbReference type="EMBL" id="JAAOYO010000003">
    <property type="protein sequence ID" value="NII41684.1"/>
    <property type="molecule type" value="Genomic_DNA"/>
</dbReference>
<dbReference type="InterPro" id="IPR050570">
    <property type="entry name" value="Cell_wall_metabolism_enzyme"/>
</dbReference>
<feature type="coiled-coil region" evidence="1">
    <location>
        <begin position="201"/>
        <end position="235"/>
    </location>
</feature>
<protein>
    <submittedName>
        <fullName evidence="3">Murein DD-endopeptidase MepM/ murein hydrolase activator NlpD</fullName>
    </submittedName>
</protein>
<keyword evidence="1" id="KW-0175">Coiled coil</keyword>
<proteinExistence type="predicted"/>
<comment type="caution">
    <text evidence="3">The sequence shown here is derived from an EMBL/GenBank/DDBJ whole genome shotgun (WGS) entry which is preliminary data.</text>
</comment>
<name>A0ABX0T9L1_9MICO</name>
<dbReference type="Gene3D" id="2.70.70.10">
    <property type="entry name" value="Glucose Permease (Domain IIA)"/>
    <property type="match status" value="1"/>
</dbReference>
<evidence type="ECO:0000259" key="2">
    <source>
        <dbReference type="Pfam" id="PF01551"/>
    </source>
</evidence>
<dbReference type="RefSeq" id="WP_166780696.1">
    <property type="nucleotide sequence ID" value="NZ_JAAOYO010000003.1"/>
</dbReference>
<dbReference type="PANTHER" id="PTHR21666:SF270">
    <property type="entry name" value="MUREIN HYDROLASE ACTIVATOR ENVC"/>
    <property type="match status" value="1"/>
</dbReference>
<gene>
    <name evidence="3" type="ORF">E9228_002331</name>
</gene>
<feature type="coiled-coil region" evidence="1">
    <location>
        <begin position="98"/>
        <end position="132"/>
    </location>
</feature>
<dbReference type="PROSITE" id="PS51318">
    <property type="entry name" value="TAT"/>
    <property type="match status" value="1"/>
</dbReference>
<reference evidence="3 4" key="1">
    <citation type="submission" date="2020-03" db="EMBL/GenBank/DDBJ databases">
        <title>Above-ground endophytic microbial communities from plants in different locations in the United States.</title>
        <authorList>
            <person name="Frank C."/>
        </authorList>
    </citation>
    <scope>NUCLEOTIDE SEQUENCE [LARGE SCALE GENOMIC DNA]</scope>
    <source>
        <strain evidence="3 4">WW7</strain>
    </source>
</reference>
<dbReference type="SUPFAM" id="SSF51261">
    <property type="entry name" value="Duplicated hybrid motif"/>
    <property type="match status" value="1"/>
</dbReference>
<dbReference type="GO" id="GO:0016787">
    <property type="term" value="F:hydrolase activity"/>
    <property type="evidence" value="ECO:0007669"/>
    <property type="project" value="UniProtKB-KW"/>
</dbReference>
<keyword evidence="4" id="KW-1185">Reference proteome</keyword>
<evidence type="ECO:0000313" key="4">
    <source>
        <dbReference type="Proteomes" id="UP001318300"/>
    </source>
</evidence>
<dbReference type="InterPro" id="IPR011055">
    <property type="entry name" value="Dup_hybrid_motif"/>
</dbReference>
<dbReference type="InterPro" id="IPR006311">
    <property type="entry name" value="TAT_signal"/>
</dbReference>
<organism evidence="3 4">
    <name type="scientific">Curtobacterium salicis</name>
    <dbReference type="NCBI Taxonomy" id="1779862"/>
    <lineage>
        <taxon>Bacteria</taxon>
        <taxon>Bacillati</taxon>
        <taxon>Actinomycetota</taxon>
        <taxon>Actinomycetes</taxon>
        <taxon>Micrococcales</taxon>
        <taxon>Microbacteriaceae</taxon>
        <taxon>Curtobacterium</taxon>
    </lineage>
</organism>
<dbReference type="InterPro" id="IPR016047">
    <property type="entry name" value="M23ase_b-sheet_dom"/>
</dbReference>
<dbReference type="Proteomes" id="UP001318300">
    <property type="component" value="Unassembled WGS sequence"/>
</dbReference>
<keyword evidence="3" id="KW-0378">Hydrolase</keyword>
<evidence type="ECO:0000256" key="1">
    <source>
        <dbReference type="SAM" id="Coils"/>
    </source>
</evidence>
<feature type="domain" description="M23ase beta-sheet core" evidence="2">
    <location>
        <begin position="334"/>
        <end position="430"/>
    </location>
</feature>
<dbReference type="Pfam" id="PF01551">
    <property type="entry name" value="Peptidase_M23"/>
    <property type="match status" value="1"/>
</dbReference>
<dbReference type="CDD" id="cd12797">
    <property type="entry name" value="M23_peptidase"/>
    <property type="match status" value="1"/>
</dbReference>